<evidence type="ECO:0000259" key="4">
    <source>
        <dbReference type="PROSITE" id="PS50053"/>
    </source>
</evidence>
<gene>
    <name evidence="5" type="ORF">RND71_022366</name>
</gene>
<feature type="domain" description="Ubiquitin-like" evidence="4">
    <location>
        <begin position="303"/>
        <end position="383"/>
    </location>
</feature>
<dbReference type="InterPro" id="IPR029071">
    <property type="entry name" value="Ubiquitin-like_domsf"/>
</dbReference>
<feature type="compositionally biased region" description="Polar residues" evidence="2">
    <location>
        <begin position="498"/>
        <end position="511"/>
    </location>
</feature>
<feature type="compositionally biased region" description="Low complexity" evidence="2">
    <location>
        <begin position="462"/>
        <end position="471"/>
    </location>
</feature>
<dbReference type="SMART" id="SM00166">
    <property type="entry name" value="UBX"/>
    <property type="match status" value="1"/>
</dbReference>
<dbReference type="PANTHER" id="PTHR47770:SF1">
    <property type="entry name" value="PLANT UBX DOMAIN-CONTAINING PROTEIN 11"/>
    <property type="match status" value="1"/>
</dbReference>
<dbReference type="Pfam" id="PF23187">
    <property type="entry name" value="UBX7_N"/>
    <property type="match status" value="1"/>
</dbReference>
<dbReference type="AlphaFoldDB" id="A0AAE1VAN6"/>
<evidence type="ECO:0008006" key="7">
    <source>
        <dbReference type="Google" id="ProtNLM"/>
    </source>
</evidence>
<dbReference type="SUPFAM" id="SSF54236">
    <property type="entry name" value="Ubiquitin-like"/>
    <property type="match status" value="1"/>
</dbReference>
<dbReference type="PROSITE" id="PS50033">
    <property type="entry name" value="UBX"/>
    <property type="match status" value="1"/>
</dbReference>
<feature type="region of interest" description="Disordered" evidence="2">
    <location>
        <begin position="429"/>
        <end position="518"/>
    </location>
</feature>
<name>A0AAE1VAN6_9SOLA</name>
<organism evidence="5 6">
    <name type="scientific">Anisodus tanguticus</name>
    <dbReference type="NCBI Taxonomy" id="243964"/>
    <lineage>
        <taxon>Eukaryota</taxon>
        <taxon>Viridiplantae</taxon>
        <taxon>Streptophyta</taxon>
        <taxon>Embryophyta</taxon>
        <taxon>Tracheophyta</taxon>
        <taxon>Spermatophyta</taxon>
        <taxon>Magnoliopsida</taxon>
        <taxon>eudicotyledons</taxon>
        <taxon>Gunneridae</taxon>
        <taxon>Pentapetalae</taxon>
        <taxon>asterids</taxon>
        <taxon>lamiids</taxon>
        <taxon>Solanales</taxon>
        <taxon>Solanaceae</taxon>
        <taxon>Solanoideae</taxon>
        <taxon>Hyoscyameae</taxon>
        <taxon>Anisodus</taxon>
    </lineage>
</organism>
<dbReference type="PROSITE" id="PS50053">
    <property type="entry name" value="UBIQUITIN_2"/>
    <property type="match status" value="1"/>
</dbReference>
<keyword evidence="6" id="KW-1185">Reference proteome</keyword>
<feature type="region of interest" description="Disordered" evidence="2">
    <location>
        <begin position="243"/>
        <end position="265"/>
    </location>
</feature>
<dbReference type="Gene3D" id="3.40.30.10">
    <property type="entry name" value="Glutaredoxin"/>
    <property type="match status" value="1"/>
</dbReference>
<dbReference type="SUPFAM" id="SSF52833">
    <property type="entry name" value="Thioredoxin-like"/>
    <property type="match status" value="1"/>
</dbReference>
<dbReference type="Proteomes" id="UP001291623">
    <property type="component" value="Unassembled WGS sequence"/>
</dbReference>
<evidence type="ECO:0000256" key="1">
    <source>
        <dbReference type="ARBA" id="ARBA00022786"/>
    </source>
</evidence>
<dbReference type="Pfam" id="PF00789">
    <property type="entry name" value="UBX"/>
    <property type="match status" value="1"/>
</dbReference>
<dbReference type="PANTHER" id="PTHR47770">
    <property type="entry name" value="PLANT UBX DOMAIN-CONTAINING PROTEIN 11"/>
    <property type="match status" value="1"/>
</dbReference>
<evidence type="ECO:0000313" key="5">
    <source>
        <dbReference type="EMBL" id="KAK4356756.1"/>
    </source>
</evidence>
<comment type="caution">
    <text evidence="5">The sequence shown here is derived from an EMBL/GenBank/DDBJ whole genome shotgun (WGS) entry which is preliminary data.</text>
</comment>
<dbReference type="InterPro" id="IPR036249">
    <property type="entry name" value="Thioredoxin-like_sf"/>
</dbReference>
<feature type="domain" description="UBX" evidence="3">
    <location>
        <begin position="298"/>
        <end position="376"/>
    </location>
</feature>
<sequence length="518" mass="56458">MEQLLSSLVFNGSIIEAITEAKQQKKLFVVFVSGDSMESNQLETSIWLDPRVADSVSKYCILLHILEGSTDARNFSALYPQKAVPCITATGYNGVQLWQHGGFVSADTLASSLEKAWLSLHVQETTATFLTAALASKKELVSGASFVTSEVGSSSSAQVSPAQAGTQIQSPLATPLNNSQIVEGEDRGHAATEIDSSVIDMATHGSADAFESRIGEFNESTAVITIAEKPLDLVQVDSTKTKDECSMSKENPGLCDQQSEPNEEAPGQIANKAMKHPEINLVEDAAAEKADLSDASSNTFDDVYLNIRLPDGSSLQVKFFVMDTLRMVKHYVDKNQTSSFGSYDLAVPYPRKVFGDEDLDRTLSDLGLYNRQALIIVLRNKVNITSLHGPNSSAESNRLASGGNEGYFAMIRRLFSYVNPLSYLGGNSNTSNTAQDSQNSIWQYGPNSTPQNNRTSEREPFRTPITTTTNNRARRPASSRFGSNIHTLKHDEDENQFGDKNTFWNGNSTQFGGDDNGK</sequence>
<keyword evidence="1" id="KW-0833">Ubl conjugation pathway</keyword>
<dbReference type="CDD" id="cd01767">
    <property type="entry name" value="UBX"/>
    <property type="match status" value="1"/>
</dbReference>
<feature type="compositionally biased region" description="Polar residues" evidence="2">
    <location>
        <begin position="429"/>
        <end position="454"/>
    </location>
</feature>
<evidence type="ECO:0000313" key="6">
    <source>
        <dbReference type="Proteomes" id="UP001291623"/>
    </source>
</evidence>
<protein>
    <recommendedName>
        <fullName evidence="7">UBX domain-containing protein</fullName>
    </recommendedName>
</protein>
<reference evidence="5" key="1">
    <citation type="submission" date="2023-12" db="EMBL/GenBank/DDBJ databases">
        <title>Genome assembly of Anisodus tanguticus.</title>
        <authorList>
            <person name="Wang Y.-J."/>
        </authorList>
    </citation>
    <scope>NUCLEOTIDE SEQUENCE</scope>
    <source>
        <strain evidence="5">KB-2021</strain>
        <tissue evidence="5">Leaf</tissue>
    </source>
</reference>
<evidence type="ECO:0000256" key="2">
    <source>
        <dbReference type="SAM" id="MobiDB-lite"/>
    </source>
</evidence>
<dbReference type="EMBL" id="JAVYJV010000012">
    <property type="protein sequence ID" value="KAK4356756.1"/>
    <property type="molecule type" value="Genomic_DNA"/>
</dbReference>
<dbReference type="InterPro" id="IPR001012">
    <property type="entry name" value="UBX_dom"/>
</dbReference>
<dbReference type="InterPro" id="IPR000626">
    <property type="entry name" value="Ubiquitin-like_dom"/>
</dbReference>
<proteinExistence type="predicted"/>
<accession>A0AAE1VAN6</accession>
<evidence type="ECO:0000259" key="3">
    <source>
        <dbReference type="PROSITE" id="PS50033"/>
    </source>
</evidence>
<dbReference type="Gene3D" id="3.10.20.90">
    <property type="entry name" value="Phosphatidylinositol 3-kinase Catalytic Subunit, Chain A, domain 1"/>
    <property type="match status" value="1"/>
</dbReference>